<organism evidence="2 3">
    <name type="scientific">Sphaerisporangium rhizosphaerae</name>
    <dbReference type="NCBI Taxonomy" id="2269375"/>
    <lineage>
        <taxon>Bacteria</taxon>
        <taxon>Bacillati</taxon>
        <taxon>Actinomycetota</taxon>
        <taxon>Actinomycetes</taxon>
        <taxon>Streptosporangiales</taxon>
        <taxon>Streptosporangiaceae</taxon>
        <taxon>Sphaerisporangium</taxon>
    </lineage>
</organism>
<evidence type="ECO:0000313" key="2">
    <source>
        <dbReference type="EMBL" id="MFC7383147.1"/>
    </source>
</evidence>
<keyword evidence="3" id="KW-1185">Reference proteome</keyword>
<gene>
    <name evidence="2" type="ORF">ACFQSB_13080</name>
</gene>
<reference evidence="3" key="1">
    <citation type="journal article" date="2019" name="Int. J. Syst. Evol. Microbiol.">
        <title>The Global Catalogue of Microorganisms (GCM) 10K type strain sequencing project: providing services to taxonomists for standard genome sequencing and annotation.</title>
        <authorList>
            <consortium name="The Broad Institute Genomics Platform"/>
            <consortium name="The Broad Institute Genome Sequencing Center for Infectious Disease"/>
            <person name="Wu L."/>
            <person name="Ma J."/>
        </authorList>
    </citation>
    <scope>NUCLEOTIDE SEQUENCE [LARGE SCALE GENOMIC DNA]</scope>
    <source>
        <strain evidence="3">CECT 7649</strain>
    </source>
</reference>
<evidence type="ECO:0000313" key="3">
    <source>
        <dbReference type="Proteomes" id="UP001596496"/>
    </source>
</evidence>
<dbReference type="EMBL" id="JBHTCG010000007">
    <property type="protein sequence ID" value="MFC7383147.1"/>
    <property type="molecule type" value="Genomic_DNA"/>
</dbReference>
<feature type="compositionally biased region" description="Basic and acidic residues" evidence="1">
    <location>
        <begin position="1"/>
        <end position="20"/>
    </location>
</feature>
<comment type="caution">
    <text evidence="2">The sequence shown here is derived from an EMBL/GenBank/DDBJ whole genome shotgun (WGS) entry which is preliminary data.</text>
</comment>
<protein>
    <submittedName>
        <fullName evidence="2">Uncharacterized protein</fullName>
    </submittedName>
</protein>
<feature type="region of interest" description="Disordered" evidence="1">
    <location>
        <begin position="1"/>
        <end position="32"/>
    </location>
</feature>
<sequence>MSSDPRDPRPDGPRSPREGRSAPAGQQEPPPLYARVVTLCRLLGEERFFRAAFGEAGVHPREAAVGERTRVLELDVEEVLRAALGTRTLSAPGPRDLDPEPRTLSGR</sequence>
<dbReference type="RefSeq" id="WP_380826574.1">
    <property type="nucleotide sequence ID" value="NZ_JBHTCG010000007.1"/>
</dbReference>
<evidence type="ECO:0000256" key="1">
    <source>
        <dbReference type="SAM" id="MobiDB-lite"/>
    </source>
</evidence>
<proteinExistence type="predicted"/>
<accession>A0ABW2P0G6</accession>
<feature type="region of interest" description="Disordered" evidence="1">
    <location>
        <begin position="85"/>
        <end position="107"/>
    </location>
</feature>
<dbReference type="Proteomes" id="UP001596496">
    <property type="component" value="Unassembled WGS sequence"/>
</dbReference>
<name>A0ABW2P0G6_9ACTN</name>